<feature type="compositionally biased region" description="Acidic residues" evidence="6">
    <location>
        <begin position="95"/>
        <end position="107"/>
    </location>
</feature>
<dbReference type="GO" id="GO:0005080">
    <property type="term" value="F:protein kinase C binding"/>
    <property type="evidence" value="ECO:0007669"/>
    <property type="project" value="TreeGrafter"/>
</dbReference>
<name>G5BBR3_HETGA</name>
<evidence type="ECO:0000256" key="3">
    <source>
        <dbReference type="ARBA" id="ARBA00008836"/>
    </source>
</evidence>
<evidence type="ECO:0000313" key="7">
    <source>
        <dbReference type="EMBL" id="EHB06724.1"/>
    </source>
</evidence>
<dbReference type="AlphaFoldDB" id="G5BBR3"/>
<keyword evidence="7" id="KW-0808">Transferase</keyword>
<keyword evidence="4" id="KW-0963">Cytoplasm</keyword>
<dbReference type="InterPro" id="IPR026752">
    <property type="entry name" value="Cavin_fam"/>
</dbReference>
<feature type="region of interest" description="Disordered" evidence="6">
    <location>
        <begin position="70"/>
        <end position="166"/>
    </location>
</feature>
<keyword evidence="7" id="KW-0418">Kinase</keyword>
<dbReference type="PANTHER" id="PTHR15240">
    <property type="entry name" value="CAVIN"/>
    <property type="match status" value="1"/>
</dbReference>
<dbReference type="Proteomes" id="UP000006813">
    <property type="component" value="Unassembled WGS sequence"/>
</dbReference>
<gene>
    <name evidence="7" type="ORF">GW7_13315</name>
</gene>
<reference evidence="7 8" key="1">
    <citation type="journal article" date="2011" name="Nature">
        <title>Genome sequencing reveals insights into physiology and longevity of the naked mole rat.</title>
        <authorList>
            <person name="Kim E.B."/>
            <person name="Fang X."/>
            <person name="Fushan A.A."/>
            <person name="Huang Z."/>
            <person name="Lobanov A.V."/>
            <person name="Han L."/>
            <person name="Marino S.M."/>
            <person name="Sun X."/>
            <person name="Turanov A.A."/>
            <person name="Yang P."/>
            <person name="Yim S.H."/>
            <person name="Zhao X."/>
            <person name="Kasaikina M.V."/>
            <person name="Stoletzki N."/>
            <person name="Peng C."/>
            <person name="Polak P."/>
            <person name="Xiong Z."/>
            <person name="Kiezun A."/>
            <person name="Zhu Y."/>
            <person name="Chen Y."/>
            <person name="Kryukov G.V."/>
            <person name="Zhang Q."/>
            <person name="Peshkin L."/>
            <person name="Yang L."/>
            <person name="Bronson R.T."/>
            <person name="Buffenstein R."/>
            <person name="Wang B."/>
            <person name="Han C."/>
            <person name="Li Q."/>
            <person name="Chen L."/>
            <person name="Zhao W."/>
            <person name="Sunyaev S.R."/>
            <person name="Park T.J."/>
            <person name="Zhang G."/>
            <person name="Wang J."/>
            <person name="Gladyshev V.N."/>
        </authorList>
    </citation>
    <scope>NUCLEOTIDE SEQUENCE [LARGE SCALE GENOMIC DNA]</scope>
</reference>
<organism evidence="7 8">
    <name type="scientific">Heterocephalus glaber</name>
    <name type="common">Naked mole rat</name>
    <dbReference type="NCBI Taxonomy" id="10181"/>
    <lineage>
        <taxon>Eukaryota</taxon>
        <taxon>Metazoa</taxon>
        <taxon>Chordata</taxon>
        <taxon>Craniata</taxon>
        <taxon>Vertebrata</taxon>
        <taxon>Euteleostomi</taxon>
        <taxon>Mammalia</taxon>
        <taxon>Eutheria</taxon>
        <taxon>Euarchontoglires</taxon>
        <taxon>Glires</taxon>
        <taxon>Rodentia</taxon>
        <taxon>Hystricomorpha</taxon>
        <taxon>Bathyergidae</taxon>
        <taxon>Heterocephalus</taxon>
    </lineage>
</organism>
<dbReference type="GO" id="GO:0005901">
    <property type="term" value="C:caveola"/>
    <property type="evidence" value="ECO:0007669"/>
    <property type="project" value="UniProtKB-SubCell"/>
</dbReference>
<dbReference type="PANTHER" id="PTHR15240:SF2">
    <property type="entry name" value="CAVEOLAE-ASSOCIATED PROTEIN 3"/>
    <property type="match status" value="1"/>
</dbReference>
<sequence length="166" mass="18007">MGAGLQATAGTSLWRAQPGLQIFSSQVDGTVAPHVEGAVGLCPKVGPRCKQDKGLPGSMLCRHMQEEAEIPASAFQKAPEPLGPADQPELGPEQPEAEVGESSDEEPVESRAQRLRRTGLQKALAGAERASRKPSLRWSRRPSQSLRRTPRKFRGEPSLPKRLRSK</sequence>
<evidence type="ECO:0000256" key="1">
    <source>
        <dbReference type="ARBA" id="ARBA00004345"/>
    </source>
</evidence>
<proteinExistence type="inferred from homology"/>
<dbReference type="GO" id="GO:0016301">
    <property type="term" value="F:kinase activity"/>
    <property type="evidence" value="ECO:0007669"/>
    <property type="project" value="UniProtKB-KW"/>
</dbReference>
<comment type="similarity">
    <text evidence="3">Belongs to the CAVIN family.</text>
</comment>
<evidence type="ECO:0000313" key="8">
    <source>
        <dbReference type="Proteomes" id="UP000006813"/>
    </source>
</evidence>
<keyword evidence="5" id="KW-0472">Membrane</keyword>
<evidence type="ECO:0000256" key="4">
    <source>
        <dbReference type="ARBA" id="ARBA00022490"/>
    </source>
</evidence>
<dbReference type="GO" id="GO:0005829">
    <property type="term" value="C:cytosol"/>
    <property type="evidence" value="ECO:0007669"/>
    <property type="project" value="UniProtKB-SubCell"/>
</dbReference>
<dbReference type="STRING" id="10181.G5BBR3"/>
<accession>G5BBR3</accession>
<evidence type="ECO:0000256" key="2">
    <source>
        <dbReference type="ARBA" id="ARBA00004514"/>
    </source>
</evidence>
<evidence type="ECO:0000256" key="5">
    <source>
        <dbReference type="ARBA" id="ARBA00023136"/>
    </source>
</evidence>
<comment type="subcellular location">
    <subcellularLocation>
        <location evidence="2">Cytoplasm</location>
        <location evidence="2">Cytosol</location>
    </subcellularLocation>
    <subcellularLocation>
        <location evidence="1">Membrane</location>
        <location evidence="1">Caveola</location>
    </subcellularLocation>
</comment>
<dbReference type="InParanoid" id="G5BBR3"/>
<dbReference type="EMBL" id="JH169426">
    <property type="protein sequence ID" value="EHB06724.1"/>
    <property type="molecule type" value="Genomic_DNA"/>
</dbReference>
<evidence type="ECO:0000256" key="6">
    <source>
        <dbReference type="SAM" id="MobiDB-lite"/>
    </source>
</evidence>
<protein>
    <submittedName>
        <fullName evidence="7">Protein kinase C delta-binding protein</fullName>
    </submittedName>
</protein>